<evidence type="ECO:0000256" key="4">
    <source>
        <dbReference type="ARBA" id="ARBA00022989"/>
    </source>
</evidence>
<name>A0ABD2N735_9CUCU</name>
<evidence type="ECO:0000313" key="10">
    <source>
        <dbReference type="Proteomes" id="UP001516400"/>
    </source>
</evidence>
<evidence type="ECO:0000256" key="1">
    <source>
        <dbReference type="ARBA" id="ARBA00004651"/>
    </source>
</evidence>
<evidence type="ECO:0000256" key="2">
    <source>
        <dbReference type="ARBA" id="ARBA00022475"/>
    </source>
</evidence>
<proteinExistence type="predicted"/>
<reference evidence="9 10" key="1">
    <citation type="journal article" date="2021" name="BMC Biol.">
        <title>Horizontally acquired antibacterial genes associated with adaptive radiation of ladybird beetles.</title>
        <authorList>
            <person name="Li H.S."/>
            <person name="Tang X.F."/>
            <person name="Huang Y.H."/>
            <person name="Xu Z.Y."/>
            <person name="Chen M.L."/>
            <person name="Du X.Y."/>
            <person name="Qiu B.Y."/>
            <person name="Chen P.T."/>
            <person name="Zhang W."/>
            <person name="Slipinski A."/>
            <person name="Escalona H.E."/>
            <person name="Waterhouse R.M."/>
            <person name="Zwick A."/>
            <person name="Pang H."/>
        </authorList>
    </citation>
    <scope>NUCLEOTIDE SEQUENCE [LARGE SCALE GENOMIC DNA]</scope>
    <source>
        <strain evidence="9">SYSU2018</strain>
    </source>
</reference>
<dbReference type="Proteomes" id="UP001516400">
    <property type="component" value="Unassembled WGS sequence"/>
</dbReference>
<keyword evidence="5 8" id="KW-0472">Membrane</keyword>
<keyword evidence="10" id="KW-1185">Reference proteome</keyword>
<dbReference type="InterPro" id="IPR052192">
    <property type="entry name" value="Insect_Ionotropic_Sensory_Rcpt"/>
</dbReference>
<accession>A0ABD2N735</accession>
<evidence type="ECO:0000256" key="3">
    <source>
        <dbReference type="ARBA" id="ARBA00022692"/>
    </source>
</evidence>
<dbReference type="AlphaFoldDB" id="A0ABD2N735"/>
<organism evidence="9 10">
    <name type="scientific">Cryptolaemus montrouzieri</name>
    <dbReference type="NCBI Taxonomy" id="559131"/>
    <lineage>
        <taxon>Eukaryota</taxon>
        <taxon>Metazoa</taxon>
        <taxon>Ecdysozoa</taxon>
        <taxon>Arthropoda</taxon>
        <taxon>Hexapoda</taxon>
        <taxon>Insecta</taxon>
        <taxon>Pterygota</taxon>
        <taxon>Neoptera</taxon>
        <taxon>Endopterygota</taxon>
        <taxon>Coleoptera</taxon>
        <taxon>Polyphaga</taxon>
        <taxon>Cucujiformia</taxon>
        <taxon>Coccinelloidea</taxon>
        <taxon>Coccinellidae</taxon>
        <taxon>Scymninae</taxon>
        <taxon>Scymnini</taxon>
        <taxon>Cryptolaemus</taxon>
    </lineage>
</organism>
<protein>
    <submittedName>
        <fullName evidence="9">Uncharacterized protein</fullName>
    </submittedName>
</protein>
<evidence type="ECO:0000256" key="6">
    <source>
        <dbReference type="ARBA" id="ARBA00023170"/>
    </source>
</evidence>
<feature type="transmembrane region" description="Helical" evidence="8">
    <location>
        <begin position="242"/>
        <end position="260"/>
    </location>
</feature>
<evidence type="ECO:0000256" key="8">
    <source>
        <dbReference type="SAM" id="Phobius"/>
    </source>
</evidence>
<evidence type="ECO:0000256" key="5">
    <source>
        <dbReference type="ARBA" id="ARBA00023136"/>
    </source>
</evidence>
<comment type="caution">
    <text evidence="9">The sequence shown here is derived from an EMBL/GenBank/DDBJ whole genome shotgun (WGS) entry which is preliminary data.</text>
</comment>
<dbReference type="GO" id="GO:0005886">
    <property type="term" value="C:plasma membrane"/>
    <property type="evidence" value="ECO:0007669"/>
    <property type="project" value="UniProtKB-SubCell"/>
</dbReference>
<evidence type="ECO:0000313" key="9">
    <source>
        <dbReference type="EMBL" id="KAL3274257.1"/>
    </source>
</evidence>
<keyword evidence="3 8" id="KW-0812">Transmembrane</keyword>
<keyword evidence="2" id="KW-1003">Cell membrane</keyword>
<keyword evidence="7" id="KW-0325">Glycoprotein</keyword>
<gene>
    <name evidence="9" type="ORF">HHI36_015666</name>
</gene>
<dbReference type="PANTHER" id="PTHR42643">
    <property type="entry name" value="IONOTROPIC RECEPTOR 20A-RELATED"/>
    <property type="match status" value="1"/>
</dbReference>
<comment type="subcellular location">
    <subcellularLocation>
        <location evidence="1">Cell membrane</location>
        <topology evidence="1">Multi-pass membrane protein</topology>
    </subcellularLocation>
</comment>
<keyword evidence="4 8" id="KW-1133">Transmembrane helix</keyword>
<evidence type="ECO:0000256" key="7">
    <source>
        <dbReference type="ARBA" id="ARBA00023180"/>
    </source>
</evidence>
<keyword evidence="6" id="KW-0675">Receptor</keyword>
<sequence>MKTFRQCRYNGENEDWKGWKMNLCYVKSKKFCKENRNIEYDTMILILNRLGIITSYICYGNPLTLKELTVHHVCDISYRMIQRIEFEEPITSFQDIIKRNMKTGVPWSEVPKNLRHKNDKIFREFIYCHTSKICLDRVATQRDLAILTLDRIGDQLLNSYEDVDGRPLIQRLDPPYISVHIVAFLPKGHPFLLRLNRYLRDLMNFGILPKIISKFESKFSEVEWKTSGPYKLKVEHLKAPNVLLLIGLSLSVLTFIWELLKARILGKEMRLSLDI</sequence>
<dbReference type="PANTHER" id="PTHR42643:SF38">
    <property type="entry name" value="IONOTROPIC RECEPTOR 100A"/>
    <property type="match status" value="1"/>
</dbReference>
<dbReference type="EMBL" id="JABFTP020000062">
    <property type="protein sequence ID" value="KAL3274257.1"/>
    <property type="molecule type" value="Genomic_DNA"/>
</dbReference>